<dbReference type="PROSITE" id="PS50994">
    <property type="entry name" value="INTEGRASE"/>
    <property type="match status" value="1"/>
</dbReference>
<dbReference type="NCBIfam" id="NF033546">
    <property type="entry name" value="transpos_IS21"/>
    <property type="match status" value="1"/>
</dbReference>
<proteinExistence type="inferred from homology"/>
<keyword evidence="5" id="KW-1185">Reference proteome</keyword>
<dbReference type="InterPro" id="IPR012337">
    <property type="entry name" value="RNaseH-like_sf"/>
</dbReference>
<evidence type="ECO:0000259" key="3">
    <source>
        <dbReference type="PROSITE" id="PS50994"/>
    </source>
</evidence>
<gene>
    <name evidence="4" type="ORF">RS82_00005</name>
</gene>
<organism evidence="4 5">
    <name type="scientific">Microbacterium trichothecenolyticum</name>
    <name type="common">Aureobacterium trichothecenolyticum</name>
    <dbReference type="NCBI Taxonomy" id="69370"/>
    <lineage>
        <taxon>Bacteria</taxon>
        <taxon>Bacillati</taxon>
        <taxon>Actinomycetota</taxon>
        <taxon>Actinomycetes</taxon>
        <taxon>Micrococcales</taxon>
        <taxon>Microbacteriaceae</taxon>
        <taxon>Microbacterium</taxon>
    </lineage>
</organism>
<dbReference type="SUPFAM" id="SSF53098">
    <property type="entry name" value="Ribonuclease H-like"/>
    <property type="match status" value="1"/>
</dbReference>
<dbReference type="PANTHER" id="PTHR35004:SF8">
    <property type="entry name" value="TRANSPOSASE RV3428C-RELATED"/>
    <property type="match status" value="1"/>
</dbReference>
<dbReference type="AlphaFoldDB" id="A0A0M2HGS8"/>
<evidence type="ECO:0000313" key="5">
    <source>
        <dbReference type="Proteomes" id="UP000034098"/>
    </source>
</evidence>
<dbReference type="EMBL" id="JYJA01000004">
    <property type="protein sequence ID" value="KJL45879.1"/>
    <property type="molecule type" value="Genomic_DNA"/>
</dbReference>
<name>A0A0M2HGS8_MICTR</name>
<dbReference type="InterPro" id="IPR054353">
    <property type="entry name" value="IstA-like_C"/>
</dbReference>
<comment type="caution">
    <text evidence="4">The sequence shown here is derived from an EMBL/GenBank/DDBJ whole genome shotgun (WGS) entry which is preliminary data.</text>
</comment>
<protein>
    <submittedName>
        <fullName evidence="4">Integrase core domain protein</fullName>
    </submittedName>
</protein>
<dbReference type="InterPro" id="IPR036397">
    <property type="entry name" value="RNaseH_sf"/>
</dbReference>
<dbReference type="PATRIC" id="fig|69370.6.peg.5"/>
<dbReference type="Pfam" id="PF22483">
    <property type="entry name" value="Mu-transpos_C_2"/>
    <property type="match status" value="1"/>
</dbReference>
<dbReference type="PANTHER" id="PTHR35004">
    <property type="entry name" value="TRANSPOSASE RV3428C-RELATED"/>
    <property type="match status" value="1"/>
</dbReference>
<feature type="domain" description="Integrase catalytic" evidence="3">
    <location>
        <begin position="77"/>
        <end position="247"/>
    </location>
</feature>
<dbReference type="Proteomes" id="UP000034098">
    <property type="component" value="Unassembled WGS sequence"/>
</dbReference>
<comment type="similarity">
    <text evidence="1">Belongs to the transposase IS21/IS408/IS1162 family.</text>
</comment>
<reference evidence="4 5" key="1">
    <citation type="submission" date="2015-02" db="EMBL/GenBank/DDBJ databases">
        <title>Draft genome sequences of ten Microbacterium spp. with emphasis on heavy metal contaminated environments.</title>
        <authorList>
            <person name="Corretto E."/>
        </authorList>
    </citation>
    <scope>NUCLEOTIDE SEQUENCE [LARGE SCALE GENOMIC DNA]</scope>
    <source>
        <strain evidence="4 5">DSM 8608</strain>
    </source>
</reference>
<dbReference type="InterPro" id="IPR001584">
    <property type="entry name" value="Integrase_cat-core"/>
</dbReference>
<feature type="region of interest" description="Disordered" evidence="2">
    <location>
        <begin position="1"/>
        <end position="20"/>
    </location>
</feature>
<dbReference type="Gene3D" id="3.30.420.10">
    <property type="entry name" value="Ribonuclease H-like superfamily/Ribonuclease H"/>
    <property type="match status" value="1"/>
</dbReference>
<evidence type="ECO:0000256" key="2">
    <source>
        <dbReference type="SAM" id="MobiDB-lite"/>
    </source>
</evidence>
<accession>A0A0M2HGS8</accession>
<sequence>MIKAVNSDSPPRYERSPGPTSFTVFEPRVRELLAETPDMPATVLAERVGWTGSIRWFRDNVKRLRPEQRRIDPADRLVWEPGDAAQCDLWFPPRKIPLEDGTTKLLPVLVITPAHSRFVTGRMIPTRKTEDLLLGSWELIQQLGRVPRRLLWDNEPGIGRGQRRADGVAAFMGTLATKLVLLPPRDPESKGVVERRNGWFETSFMPGRSFTSPADFNTQFTDWLGRANARVVRTTGAAPVDRLDPDRAAMLPLPPIPLHLGWRNRLRLGRDYYVRIDTNDYSVDPHVIGRIVDVTADLDRVRVRCDGRIVADHPRLWARGRVVTDPAHVEIAAVLRREFQQPRAAVGDDLSRDLADYDRAFGIIDGGLS</sequence>
<evidence type="ECO:0000256" key="1">
    <source>
        <dbReference type="ARBA" id="ARBA00009277"/>
    </source>
</evidence>
<evidence type="ECO:0000313" key="4">
    <source>
        <dbReference type="EMBL" id="KJL45879.1"/>
    </source>
</evidence>
<dbReference type="GO" id="GO:0003676">
    <property type="term" value="F:nucleic acid binding"/>
    <property type="evidence" value="ECO:0007669"/>
    <property type="project" value="InterPro"/>
</dbReference>
<dbReference type="GO" id="GO:0015074">
    <property type="term" value="P:DNA integration"/>
    <property type="evidence" value="ECO:0007669"/>
    <property type="project" value="InterPro"/>
</dbReference>